<dbReference type="PANTHER" id="PTHR46246">
    <property type="entry name" value="GUANOSINE-3',5'-BIS(DIPHOSPHATE) 3'-PYROPHOSPHOHYDROLASE MESH1"/>
    <property type="match status" value="1"/>
</dbReference>
<organism evidence="3">
    <name type="scientific">Gongylonema pulchrum</name>
    <dbReference type="NCBI Taxonomy" id="637853"/>
    <lineage>
        <taxon>Eukaryota</taxon>
        <taxon>Metazoa</taxon>
        <taxon>Ecdysozoa</taxon>
        <taxon>Nematoda</taxon>
        <taxon>Chromadorea</taxon>
        <taxon>Rhabditida</taxon>
        <taxon>Spirurina</taxon>
        <taxon>Spiruromorpha</taxon>
        <taxon>Spiruroidea</taxon>
        <taxon>Gongylonematidae</taxon>
        <taxon>Gongylonema</taxon>
    </lineage>
</organism>
<dbReference type="AlphaFoldDB" id="A0A183E7K2"/>
<dbReference type="OrthoDB" id="430679at2759"/>
<dbReference type="SUPFAM" id="SSF109604">
    <property type="entry name" value="HD-domain/PDEase-like"/>
    <property type="match status" value="1"/>
</dbReference>
<evidence type="ECO:0000313" key="2">
    <source>
        <dbReference type="Proteomes" id="UP000271098"/>
    </source>
</evidence>
<dbReference type="Proteomes" id="UP000271098">
    <property type="component" value="Unassembled WGS sequence"/>
</dbReference>
<keyword evidence="2" id="KW-1185">Reference proteome</keyword>
<dbReference type="PANTHER" id="PTHR46246:SF1">
    <property type="entry name" value="GUANOSINE-3',5'-BIS(DIPHOSPHATE) 3'-PYROPHOSPHOHYDROLASE MESH1"/>
    <property type="match status" value="1"/>
</dbReference>
<evidence type="ECO:0000313" key="3">
    <source>
        <dbReference type="WBParaSite" id="GPUH_0001696501-mRNA-1"/>
    </source>
</evidence>
<dbReference type="Pfam" id="PF13328">
    <property type="entry name" value="HD_4"/>
    <property type="match status" value="1"/>
</dbReference>
<sequence>MSSDIQTVIKACSFAAERHRKQRRKDAEQTPYINHPIGVANILINEAGVTDSAVIAAALLHDTLEDTATTLQELKDLFGDEKLPRDVRKKLQIENASKHSNKVFDS</sequence>
<dbReference type="Gene3D" id="1.10.3210.10">
    <property type="entry name" value="Hypothetical protein af1432"/>
    <property type="match status" value="1"/>
</dbReference>
<reference evidence="3" key="1">
    <citation type="submission" date="2016-06" db="UniProtKB">
        <authorList>
            <consortium name="WormBaseParasite"/>
        </authorList>
    </citation>
    <scope>IDENTIFICATION</scope>
</reference>
<protein>
    <submittedName>
        <fullName evidence="3">HD domain-containing protein</fullName>
    </submittedName>
</protein>
<dbReference type="WBParaSite" id="GPUH_0001696501-mRNA-1">
    <property type="protein sequence ID" value="GPUH_0001696501-mRNA-1"/>
    <property type="gene ID" value="GPUH_0001696501"/>
</dbReference>
<reference evidence="1 2" key="2">
    <citation type="submission" date="2018-11" db="EMBL/GenBank/DDBJ databases">
        <authorList>
            <consortium name="Pathogen Informatics"/>
        </authorList>
    </citation>
    <scope>NUCLEOTIDE SEQUENCE [LARGE SCALE GENOMIC DNA]</scope>
</reference>
<dbReference type="EMBL" id="UYRT01084448">
    <property type="protein sequence ID" value="VDN28849.1"/>
    <property type="molecule type" value="Genomic_DNA"/>
</dbReference>
<proteinExistence type="predicted"/>
<gene>
    <name evidence="1" type="ORF">GPUH_LOCUS16944</name>
</gene>
<evidence type="ECO:0000313" key="1">
    <source>
        <dbReference type="EMBL" id="VDN28849.1"/>
    </source>
</evidence>
<dbReference type="InterPro" id="IPR052194">
    <property type="entry name" value="MESH1"/>
</dbReference>
<dbReference type="GO" id="GO:0008893">
    <property type="term" value="F:guanosine-3',5'-bis(diphosphate) 3'-diphosphatase activity"/>
    <property type="evidence" value="ECO:0007669"/>
    <property type="project" value="TreeGrafter"/>
</dbReference>
<name>A0A183E7K2_9BILA</name>
<accession>A0A183E7K2</accession>